<evidence type="ECO:0000256" key="2">
    <source>
        <dbReference type="ARBA" id="ARBA00022670"/>
    </source>
</evidence>
<feature type="region of interest" description="Disordered" evidence="5">
    <location>
        <begin position="1"/>
        <end position="36"/>
    </location>
</feature>
<dbReference type="GO" id="GO:0008234">
    <property type="term" value="F:cysteine-type peptidase activity"/>
    <property type="evidence" value="ECO:0007669"/>
    <property type="project" value="UniProtKB-KW"/>
</dbReference>
<dbReference type="Gene3D" id="3.90.1720.10">
    <property type="entry name" value="endopeptidase domain like (from Nostoc punctiforme)"/>
    <property type="match status" value="1"/>
</dbReference>
<dbReference type="Proteomes" id="UP000292564">
    <property type="component" value="Unassembled WGS sequence"/>
</dbReference>
<feature type="compositionally biased region" description="Low complexity" evidence="5">
    <location>
        <begin position="15"/>
        <end position="25"/>
    </location>
</feature>
<keyword evidence="8" id="KW-1185">Reference proteome</keyword>
<evidence type="ECO:0000256" key="5">
    <source>
        <dbReference type="SAM" id="MobiDB-lite"/>
    </source>
</evidence>
<organism evidence="7 8">
    <name type="scientific">Krasilnikovia cinnamomea</name>
    <dbReference type="NCBI Taxonomy" id="349313"/>
    <lineage>
        <taxon>Bacteria</taxon>
        <taxon>Bacillati</taxon>
        <taxon>Actinomycetota</taxon>
        <taxon>Actinomycetes</taxon>
        <taxon>Micromonosporales</taxon>
        <taxon>Micromonosporaceae</taxon>
        <taxon>Krasilnikovia</taxon>
    </lineage>
</organism>
<gene>
    <name evidence="7" type="ORF">EV385_2940</name>
</gene>
<dbReference type="SUPFAM" id="SSF54001">
    <property type="entry name" value="Cysteine proteinases"/>
    <property type="match status" value="1"/>
</dbReference>
<feature type="domain" description="NlpC/P60" evidence="6">
    <location>
        <begin position="238"/>
        <end position="347"/>
    </location>
</feature>
<dbReference type="PANTHER" id="PTHR47359">
    <property type="entry name" value="PEPTIDOGLYCAN DL-ENDOPEPTIDASE CWLO"/>
    <property type="match status" value="1"/>
</dbReference>
<evidence type="ECO:0000256" key="3">
    <source>
        <dbReference type="ARBA" id="ARBA00022801"/>
    </source>
</evidence>
<dbReference type="EMBL" id="SHKY01000001">
    <property type="protein sequence ID" value="RZU51140.1"/>
    <property type="molecule type" value="Genomic_DNA"/>
</dbReference>
<keyword evidence="2" id="KW-0645">Protease</keyword>
<dbReference type="AlphaFoldDB" id="A0A4Q7ZJR2"/>
<name>A0A4Q7ZJR2_9ACTN</name>
<sequence length="347" mass="36934">MLDQSGFPLSPLDGATTARPTAAPAGIRMSAPGRHRRQTLSHPYSRRMLVAGAPTSAPGRHRRQSLPQLYTRQVLLTAGIRVSAPGRHRRPAPPHPYTRRVLTASALALAVLAPAVDPMERPAEAVTPPQVSPAKRAQAAELDSVAGAPARRADRVSRSAVRSATVRPVVTIVRGAAGRAVVRVSTRIMVLRRAADARRAHRVPSHAAHARGVGNGTYRLGRAVQHFVRAEYVSLPPARGMGPVLAFARAQLGKRYRLGGEGPYTFDCSGFTKQAYARIGISLPHSSGAQAALARTVSRAAARPGDLVVGRGHVGVYMGGGMMIDAGNPRTGVVYRKLYAGLYIKRL</sequence>
<comment type="caution">
    <text evidence="7">The sequence shown here is derived from an EMBL/GenBank/DDBJ whole genome shotgun (WGS) entry which is preliminary data.</text>
</comment>
<dbReference type="PANTHER" id="PTHR47359:SF3">
    <property type="entry name" value="NLP_P60 DOMAIN-CONTAINING PROTEIN-RELATED"/>
    <property type="match status" value="1"/>
</dbReference>
<dbReference type="GO" id="GO:0006508">
    <property type="term" value="P:proteolysis"/>
    <property type="evidence" value="ECO:0007669"/>
    <property type="project" value="UniProtKB-KW"/>
</dbReference>
<protein>
    <submittedName>
        <fullName evidence="7">NlpC/P60 family protein</fullName>
    </submittedName>
</protein>
<dbReference type="Pfam" id="PF00877">
    <property type="entry name" value="NLPC_P60"/>
    <property type="match status" value="1"/>
</dbReference>
<evidence type="ECO:0000313" key="7">
    <source>
        <dbReference type="EMBL" id="RZU51140.1"/>
    </source>
</evidence>
<keyword evidence="4" id="KW-0788">Thiol protease</keyword>
<evidence type="ECO:0000256" key="1">
    <source>
        <dbReference type="ARBA" id="ARBA00007074"/>
    </source>
</evidence>
<dbReference type="PROSITE" id="PS51935">
    <property type="entry name" value="NLPC_P60"/>
    <property type="match status" value="1"/>
</dbReference>
<dbReference type="InterPro" id="IPR051794">
    <property type="entry name" value="PG_Endopeptidase_C40"/>
</dbReference>
<evidence type="ECO:0000256" key="4">
    <source>
        <dbReference type="ARBA" id="ARBA00022807"/>
    </source>
</evidence>
<dbReference type="InterPro" id="IPR000064">
    <property type="entry name" value="NLP_P60_dom"/>
</dbReference>
<reference evidence="7 8" key="1">
    <citation type="submission" date="2019-02" db="EMBL/GenBank/DDBJ databases">
        <title>Sequencing the genomes of 1000 actinobacteria strains.</title>
        <authorList>
            <person name="Klenk H.-P."/>
        </authorList>
    </citation>
    <scope>NUCLEOTIDE SEQUENCE [LARGE SCALE GENOMIC DNA]</scope>
    <source>
        <strain evidence="7 8">DSM 45162</strain>
    </source>
</reference>
<proteinExistence type="inferred from homology"/>
<evidence type="ECO:0000259" key="6">
    <source>
        <dbReference type="PROSITE" id="PS51935"/>
    </source>
</evidence>
<comment type="similarity">
    <text evidence="1">Belongs to the peptidase C40 family.</text>
</comment>
<evidence type="ECO:0000313" key="8">
    <source>
        <dbReference type="Proteomes" id="UP000292564"/>
    </source>
</evidence>
<keyword evidence="3" id="KW-0378">Hydrolase</keyword>
<dbReference type="InterPro" id="IPR038765">
    <property type="entry name" value="Papain-like_cys_pep_sf"/>
</dbReference>
<accession>A0A4Q7ZJR2</accession>